<proteinExistence type="predicted"/>
<dbReference type="Gramene" id="OMO74530">
    <property type="protein sequence ID" value="OMO74530"/>
    <property type="gene ID" value="CCACVL1_16634"/>
</dbReference>
<keyword evidence="3" id="KW-1185">Reference proteome</keyword>
<dbReference type="Proteomes" id="UP000188268">
    <property type="component" value="Unassembled WGS sequence"/>
</dbReference>
<dbReference type="AlphaFoldDB" id="A0A1R3HW60"/>
<feature type="region of interest" description="Disordered" evidence="1">
    <location>
        <begin position="1"/>
        <end position="23"/>
    </location>
</feature>
<sequence length="43" mass="4383">MAVAKGSIPSNETKPKPKAAMGSAQLTVDTCHGIMGSKLECHG</sequence>
<dbReference type="EMBL" id="AWWV01011095">
    <property type="protein sequence ID" value="OMO74530.1"/>
    <property type="molecule type" value="Genomic_DNA"/>
</dbReference>
<comment type="caution">
    <text evidence="2">The sequence shown here is derived from an EMBL/GenBank/DDBJ whole genome shotgun (WGS) entry which is preliminary data.</text>
</comment>
<evidence type="ECO:0000313" key="2">
    <source>
        <dbReference type="EMBL" id="OMO74530.1"/>
    </source>
</evidence>
<evidence type="ECO:0000256" key="1">
    <source>
        <dbReference type="SAM" id="MobiDB-lite"/>
    </source>
</evidence>
<name>A0A1R3HW60_COCAP</name>
<protein>
    <submittedName>
        <fullName evidence="2">Uncharacterized protein</fullName>
    </submittedName>
</protein>
<organism evidence="2 3">
    <name type="scientific">Corchorus capsularis</name>
    <name type="common">Jute</name>
    <dbReference type="NCBI Taxonomy" id="210143"/>
    <lineage>
        <taxon>Eukaryota</taxon>
        <taxon>Viridiplantae</taxon>
        <taxon>Streptophyta</taxon>
        <taxon>Embryophyta</taxon>
        <taxon>Tracheophyta</taxon>
        <taxon>Spermatophyta</taxon>
        <taxon>Magnoliopsida</taxon>
        <taxon>eudicotyledons</taxon>
        <taxon>Gunneridae</taxon>
        <taxon>Pentapetalae</taxon>
        <taxon>rosids</taxon>
        <taxon>malvids</taxon>
        <taxon>Malvales</taxon>
        <taxon>Malvaceae</taxon>
        <taxon>Grewioideae</taxon>
        <taxon>Apeibeae</taxon>
        <taxon>Corchorus</taxon>
    </lineage>
</organism>
<accession>A0A1R3HW60</accession>
<gene>
    <name evidence="2" type="ORF">CCACVL1_16634</name>
</gene>
<reference evidence="2 3" key="1">
    <citation type="submission" date="2013-09" db="EMBL/GenBank/DDBJ databases">
        <title>Corchorus capsularis genome sequencing.</title>
        <authorList>
            <person name="Alam M."/>
            <person name="Haque M.S."/>
            <person name="Islam M.S."/>
            <person name="Emdad E.M."/>
            <person name="Islam M.M."/>
            <person name="Ahmed B."/>
            <person name="Halim A."/>
            <person name="Hossen Q.M.M."/>
            <person name="Hossain M.Z."/>
            <person name="Ahmed R."/>
            <person name="Khan M.M."/>
            <person name="Islam R."/>
            <person name="Rashid M.M."/>
            <person name="Khan S.A."/>
            <person name="Rahman M.S."/>
            <person name="Alam M."/>
        </authorList>
    </citation>
    <scope>NUCLEOTIDE SEQUENCE [LARGE SCALE GENOMIC DNA]</scope>
    <source>
        <strain evidence="3">cv. CVL-1</strain>
        <tissue evidence="2">Whole seedling</tissue>
    </source>
</reference>
<evidence type="ECO:0000313" key="3">
    <source>
        <dbReference type="Proteomes" id="UP000188268"/>
    </source>
</evidence>